<dbReference type="RefSeq" id="WP_113690819.1">
    <property type="nucleotide sequence ID" value="NZ_CP015163.1"/>
</dbReference>
<dbReference type="KEGG" id="aab:A4R43_02665"/>
<dbReference type="InterPro" id="IPR000683">
    <property type="entry name" value="Gfo/Idh/MocA-like_OxRdtase_N"/>
</dbReference>
<dbReference type="PANTHER" id="PTHR43249">
    <property type="entry name" value="UDP-N-ACETYL-2-AMINO-2-DEOXY-D-GLUCURONATE OXIDASE"/>
    <property type="match status" value="1"/>
</dbReference>
<dbReference type="Proteomes" id="UP000250434">
    <property type="component" value="Chromosome"/>
</dbReference>
<dbReference type="InterPro" id="IPR052515">
    <property type="entry name" value="Gfo/Idh/MocA_Oxidoreductase"/>
</dbReference>
<reference evidence="3 4" key="1">
    <citation type="submission" date="2016-04" db="EMBL/GenBank/DDBJ databases">
        <title>Complete genome sequence and analysis of deep-sea sediment isolate, Amycolatopsis sp. WP1.</title>
        <authorList>
            <person name="Wang H."/>
            <person name="Chen S."/>
            <person name="Wu Q."/>
        </authorList>
    </citation>
    <scope>NUCLEOTIDE SEQUENCE [LARGE SCALE GENOMIC DNA]</scope>
    <source>
        <strain evidence="3 4">WP1</strain>
    </source>
</reference>
<dbReference type="InterPro" id="IPR036291">
    <property type="entry name" value="NAD(P)-bd_dom_sf"/>
</dbReference>
<dbReference type="Pfam" id="PF22725">
    <property type="entry name" value="GFO_IDH_MocA_C3"/>
    <property type="match status" value="1"/>
</dbReference>
<dbReference type="OrthoDB" id="9792935at2"/>
<dbReference type="SUPFAM" id="SSF55347">
    <property type="entry name" value="Glyceraldehyde-3-phosphate dehydrogenase-like, C-terminal domain"/>
    <property type="match status" value="1"/>
</dbReference>
<evidence type="ECO:0000259" key="2">
    <source>
        <dbReference type="Pfam" id="PF22725"/>
    </source>
</evidence>
<sequence>MPGCRIGFVGAGGVAARHADTLAAFGDVELVAVTDVDGRRARAFAEERGVRAVPGVEQLIDTGVDAVYVCVPPFSHGPVEKAVAAAGLAVFVEKPIGLDCGEAEQTARLLEEAGVVTSAGYHWRYSDGVTRAREAVRDTSVRLAVGAWLDKVPPVRWWTSRAQSGGQVVEQAVHVLDLARLMVGEVVEVHAMGDGQPPDAPGADVDGATVVNLRFAGGAVGTLAATCLLGWKHRVGLEVYAADLAVSITEDAVEVAGRSGESEVRRLDPALAKQAADRAFVDAVLGRGGNIRAPYADAVRTQRLACAVADSAARGVAVKLEEHAHASG</sequence>
<organism evidence="3 4">
    <name type="scientific">Amycolatopsis albispora</name>
    <dbReference type="NCBI Taxonomy" id="1804986"/>
    <lineage>
        <taxon>Bacteria</taxon>
        <taxon>Bacillati</taxon>
        <taxon>Actinomycetota</taxon>
        <taxon>Actinomycetes</taxon>
        <taxon>Pseudonocardiales</taxon>
        <taxon>Pseudonocardiaceae</taxon>
        <taxon>Amycolatopsis</taxon>
    </lineage>
</organism>
<proteinExistence type="predicted"/>
<keyword evidence="4" id="KW-1185">Reference proteome</keyword>
<dbReference type="SUPFAM" id="SSF51735">
    <property type="entry name" value="NAD(P)-binding Rossmann-fold domains"/>
    <property type="match status" value="1"/>
</dbReference>
<name>A0A344L0I2_9PSEU</name>
<dbReference type="Gene3D" id="3.40.50.720">
    <property type="entry name" value="NAD(P)-binding Rossmann-like Domain"/>
    <property type="match status" value="1"/>
</dbReference>
<dbReference type="EMBL" id="CP015163">
    <property type="protein sequence ID" value="AXB41556.1"/>
    <property type="molecule type" value="Genomic_DNA"/>
</dbReference>
<dbReference type="GO" id="GO:0000166">
    <property type="term" value="F:nucleotide binding"/>
    <property type="evidence" value="ECO:0007669"/>
    <property type="project" value="InterPro"/>
</dbReference>
<dbReference type="Pfam" id="PF01408">
    <property type="entry name" value="GFO_IDH_MocA"/>
    <property type="match status" value="1"/>
</dbReference>
<evidence type="ECO:0000313" key="4">
    <source>
        <dbReference type="Proteomes" id="UP000250434"/>
    </source>
</evidence>
<evidence type="ECO:0000259" key="1">
    <source>
        <dbReference type="Pfam" id="PF01408"/>
    </source>
</evidence>
<dbReference type="InterPro" id="IPR055170">
    <property type="entry name" value="GFO_IDH_MocA-like_dom"/>
</dbReference>
<dbReference type="PANTHER" id="PTHR43249:SF1">
    <property type="entry name" value="D-GLUCOSIDE 3-DEHYDROGENASE"/>
    <property type="match status" value="1"/>
</dbReference>
<feature type="domain" description="Gfo/Idh/MocA-like oxidoreductase N-terminal" evidence="1">
    <location>
        <begin position="5"/>
        <end position="121"/>
    </location>
</feature>
<feature type="domain" description="GFO/IDH/MocA-like oxidoreductase" evidence="2">
    <location>
        <begin position="144"/>
        <end position="240"/>
    </location>
</feature>
<evidence type="ECO:0000313" key="3">
    <source>
        <dbReference type="EMBL" id="AXB41556.1"/>
    </source>
</evidence>
<dbReference type="Gene3D" id="3.30.360.10">
    <property type="entry name" value="Dihydrodipicolinate Reductase, domain 2"/>
    <property type="match status" value="1"/>
</dbReference>
<dbReference type="AlphaFoldDB" id="A0A344L0I2"/>
<gene>
    <name evidence="3" type="ORF">A4R43_02665</name>
</gene>
<protein>
    <submittedName>
        <fullName evidence="3">Oxidoreductase</fullName>
    </submittedName>
</protein>
<accession>A0A344L0I2</accession>